<feature type="region of interest" description="Disordered" evidence="1">
    <location>
        <begin position="1"/>
        <end position="20"/>
    </location>
</feature>
<dbReference type="Proteomes" id="UP000774617">
    <property type="component" value="Unassembled WGS sequence"/>
</dbReference>
<feature type="region of interest" description="Disordered" evidence="1">
    <location>
        <begin position="413"/>
        <end position="476"/>
    </location>
</feature>
<protein>
    <recommendedName>
        <fullName evidence="4">Protein kinase domain-containing protein</fullName>
    </recommendedName>
</protein>
<evidence type="ECO:0008006" key="4">
    <source>
        <dbReference type="Google" id="ProtNLM"/>
    </source>
</evidence>
<keyword evidence="3" id="KW-1185">Reference proteome</keyword>
<feature type="compositionally biased region" description="Basic and acidic residues" evidence="1">
    <location>
        <begin position="421"/>
        <end position="433"/>
    </location>
</feature>
<gene>
    <name evidence="2" type="ORF">B0J12DRAFT_695564</name>
</gene>
<sequence>MSSCSPTGQTILAPRSSARNSFVPQPNVQEYLTRDKVRRIIQALWQDNDALADELHIAREYPKVFYILLLMSRGRSIENFIKHDTFGDSKFPSETKPAQFPHLGGESCSFDMFSNCKPINTFGSHHILPITSVEPLAKGAIVITSIITLHPAYNILDTTENTEKTSPLANTYVIKAYSTKDARKHYESEAGFYGSFVYKGVYNIILEYADRGTRTRYYQTVDPPSNGPDIIEFWSFMFGLIKALLDIHHVRISEPGMPEEHLPSTMRGHFKRAAAQRKRRTQLPLTKSQQTVTFMEPARTSQGAPECYWPNDFIRSSCLSVDQSVDISSLGCVFSEAAVWGIKGKEGIKSFEATRQRETQKKNVRDTGCFHDGEIAFKCVLGKHSEIQECRRECDYITERVLHMVENMLGKTARRSSAKQLHAESGELIVKARKDARKGWKRRASSRSSQPMSPPASPPVWDSSVHELRYPPNQGR</sequence>
<organism evidence="2 3">
    <name type="scientific">Macrophomina phaseolina</name>
    <dbReference type="NCBI Taxonomy" id="35725"/>
    <lineage>
        <taxon>Eukaryota</taxon>
        <taxon>Fungi</taxon>
        <taxon>Dikarya</taxon>
        <taxon>Ascomycota</taxon>
        <taxon>Pezizomycotina</taxon>
        <taxon>Dothideomycetes</taxon>
        <taxon>Dothideomycetes incertae sedis</taxon>
        <taxon>Botryosphaeriales</taxon>
        <taxon>Botryosphaeriaceae</taxon>
        <taxon>Macrophomina</taxon>
    </lineage>
</organism>
<dbReference type="InterPro" id="IPR011009">
    <property type="entry name" value="Kinase-like_dom_sf"/>
</dbReference>
<dbReference type="EMBL" id="JAGTJR010000004">
    <property type="protein sequence ID" value="KAH7061412.1"/>
    <property type="molecule type" value="Genomic_DNA"/>
</dbReference>
<comment type="caution">
    <text evidence="2">The sequence shown here is derived from an EMBL/GenBank/DDBJ whole genome shotgun (WGS) entry which is preliminary data.</text>
</comment>
<feature type="compositionally biased region" description="Basic residues" evidence="1">
    <location>
        <begin position="434"/>
        <end position="445"/>
    </location>
</feature>
<proteinExistence type="predicted"/>
<accession>A0ABQ8GNS0</accession>
<feature type="compositionally biased region" description="Polar residues" evidence="1">
    <location>
        <begin position="1"/>
        <end position="10"/>
    </location>
</feature>
<evidence type="ECO:0000313" key="3">
    <source>
        <dbReference type="Proteomes" id="UP000774617"/>
    </source>
</evidence>
<evidence type="ECO:0000256" key="1">
    <source>
        <dbReference type="SAM" id="MobiDB-lite"/>
    </source>
</evidence>
<name>A0ABQ8GNS0_9PEZI</name>
<reference evidence="2 3" key="1">
    <citation type="journal article" date="2021" name="Nat. Commun.">
        <title>Genetic determinants of endophytism in the Arabidopsis root mycobiome.</title>
        <authorList>
            <person name="Mesny F."/>
            <person name="Miyauchi S."/>
            <person name="Thiergart T."/>
            <person name="Pickel B."/>
            <person name="Atanasova L."/>
            <person name="Karlsson M."/>
            <person name="Huettel B."/>
            <person name="Barry K.W."/>
            <person name="Haridas S."/>
            <person name="Chen C."/>
            <person name="Bauer D."/>
            <person name="Andreopoulos W."/>
            <person name="Pangilinan J."/>
            <person name="LaButti K."/>
            <person name="Riley R."/>
            <person name="Lipzen A."/>
            <person name="Clum A."/>
            <person name="Drula E."/>
            <person name="Henrissat B."/>
            <person name="Kohler A."/>
            <person name="Grigoriev I.V."/>
            <person name="Martin F.M."/>
            <person name="Hacquard S."/>
        </authorList>
    </citation>
    <scope>NUCLEOTIDE SEQUENCE [LARGE SCALE GENOMIC DNA]</scope>
    <source>
        <strain evidence="2 3">MPI-SDFR-AT-0080</strain>
    </source>
</reference>
<dbReference type="SUPFAM" id="SSF56112">
    <property type="entry name" value="Protein kinase-like (PK-like)"/>
    <property type="match status" value="1"/>
</dbReference>
<evidence type="ECO:0000313" key="2">
    <source>
        <dbReference type="EMBL" id="KAH7061412.1"/>
    </source>
</evidence>